<dbReference type="GO" id="GO:0008270">
    <property type="term" value="F:zinc ion binding"/>
    <property type="evidence" value="ECO:0007669"/>
    <property type="project" value="InterPro"/>
</dbReference>
<evidence type="ECO:0000313" key="3">
    <source>
        <dbReference type="EMBL" id="PSN58515.1"/>
    </source>
</evidence>
<dbReference type="SMART" id="SM00066">
    <property type="entry name" value="GAL4"/>
    <property type="match status" value="1"/>
</dbReference>
<protein>
    <recommendedName>
        <fullName evidence="2">Zn(2)-C6 fungal-type domain-containing protein</fullName>
    </recommendedName>
</protein>
<dbReference type="PANTHER" id="PTHR47256:SF1">
    <property type="entry name" value="ZN(II)2CYS6 TRANSCRIPTION FACTOR (EUROFUNG)"/>
    <property type="match status" value="1"/>
</dbReference>
<feature type="non-terminal residue" evidence="3">
    <location>
        <position position="149"/>
    </location>
</feature>
<sequence>MNQEQHFCPKSKAWLAPKPKRIVTLAACIACRKRKSKCDGNRPACTCCLKKRTPCVFDVKPEERPSQAVIRRNEEMQVELSNLRRLWTFLQSCTEQQMLGILGRIRDQPSSMTQYQRSQDIAGFIRRRDFFAESRVEDQVEDQVEDRAE</sequence>
<dbReference type="InterPro" id="IPR053187">
    <property type="entry name" value="Notoamide_regulator"/>
</dbReference>
<dbReference type="Proteomes" id="UP000240883">
    <property type="component" value="Unassembled WGS sequence"/>
</dbReference>
<dbReference type="CDD" id="cd00067">
    <property type="entry name" value="GAL4"/>
    <property type="match status" value="1"/>
</dbReference>
<dbReference type="OrthoDB" id="10261408at2759"/>
<dbReference type="EMBL" id="KZ678365">
    <property type="protein sequence ID" value="PSN58515.1"/>
    <property type="molecule type" value="Genomic_DNA"/>
</dbReference>
<organism evidence="3 4">
    <name type="scientific">Corynespora cassiicola Philippines</name>
    <dbReference type="NCBI Taxonomy" id="1448308"/>
    <lineage>
        <taxon>Eukaryota</taxon>
        <taxon>Fungi</taxon>
        <taxon>Dikarya</taxon>
        <taxon>Ascomycota</taxon>
        <taxon>Pezizomycotina</taxon>
        <taxon>Dothideomycetes</taxon>
        <taxon>Pleosporomycetidae</taxon>
        <taxon>Pleosporales</taxon>
        <taxon>Corynesporascaceae</taxon>
        <taxon>Corynespora</taxon>
    </lineage>
</organism>
<dbReference type="PROSITE" id="PS00463">
    <property type="entry name" value="ZN2_CY6_FUNGAL_1"/>
    <property type="match status" value="1"/>
</dbReference>
<dbReference type="InterPro" id="IPR036864">
    <property type="entry name" value="Zn2-C6_fun-type_DNA-bd_sf"/>
</dbReference>
<dbReference type="AlphaFoldDB" id="A0A2T2MZ23"/>
<gene>
    <name evidence="3" type="ORF">BS50DRAFT_580674</name>
</gene>
<proteinExistence type="predicted"/>
<dbReference type="STRING" id="1448308.A0A2T2MZ23"/>
<reference evidence="3 4" key="1">
    <citation type="journal article" date="2018" name="Front. Microbiol.">
        <title>Genome-Wide Analysis of Corynespora cassiicola Leaf Fall Disease Putative Effectors.</title>
        <authorList>
            <person name="Lopez D."/>
            <person name="Ribeiro S."/>
            <person name="Label P."/>
            <person name="Fumanal B."/>
            <person name="Venisse J.S."/>
            <person name="Kohler A."/>
            <person name="de Oliveira R.R."/>
            <person name="Labutti K."/>
            <person name="Lipzen A."/>
            <person name="Lail K."/>
            <person name="Bauer D."/>
            <person name="Ohm R.A."/>
            <person name="Barry K.W."/>
            <person name="Spatafora J."/>
            <person name="Grigoriev I.V."/>
            <person name="Martin F.M."/>
            <person name="Pujade-Renaud V."/>
        </authorList>
    </citation>
    <scope>NUCLEOTIDE SEQUENCE [LARGE SCALE GENOMIC DNA]</scope>
    <source>
        <strain evidence="3 4">Philippines</strain>
    </source>
</reference>
<keyword evidence="4" id="KW-1185">Reference proteome</keyword>
<dbReference type="InterPro" id="IPR001138">
    <property type="entry name" value="Zn2Cys6_DnaBD"/>
</dbReference>
<dbReference type="Pfam" id="PF00172">
    <property type="entry name" value="Zn_clus"/>
    <property type="match status" value="1"/>
</dbReference>
<dbReference type="PANTHER" id="PTHR47256">
    <property type="entry name" value="ZN(II)2CYS6 TRANSCRIPTION FACTOR (EUROFUNG)-RELATED"/>
    <property type="match status" value="1"/>
</dbReference>
<dbReference type="SUPFAM" id="SSF57701">
    <property type="entry name" value="Zn2/Cys6 DNA-binding domain"/>
    <property type="match status" value="1"/>
</dbReference>
<dbReference type="PROSITE" id="PS50048">
    <property type="entry name" value="ZN2_CY6_FUNGAL_2"/>
    <property type="match status" value="1"/>
</dbReference>
<dbReference type="Gene3D" id="4.10.240.10">
    <property type="entry name" value="Zn(2)-C6 fungal-type DNA-binding domain"/>
    <property type="match status" value="1"/>
</dbReference>
<keyword evidence="1" id="KW-0539">Nucleus</keyword>
<evidence type="ECO:0000313" key="4">
    <source>
        <dbReference type="Proteomes" id="UP000240883"/>
    </source>
</evidence>
<evidence type="ECO:0000256" key="1">
    <source>
        <dbReference type="ARBA" id="ARBA00023242"/>
    </source>
</evidence>
<dbReference type="GO" id="GO:0000981">
    <property type="term" value="F:DNA-binding transcription factor activity, RNA polymerase II-specific"/>
    <property type="evidence" value="ECO:0007669"/>
    <property type="project" value="InterPro"/>
</dbReference>
<evidence type="ECO:0000259" key="2">
    <source>
        <dbReference type="PROSITE" id="PS50048"/>
    </source>
</evidence>
<feature type="domain" description="Zn(2)-C6 fungal-type" evidence="2">
    <location>
        <begin position="27"/>
        <end position="57"/>
    </location>
</feature>
<name>A0A2T2MZ23_CORCC</name>
<accession>A0A2T2MZ23</accession>